<dbReference type="AlphaFoldDB" id="A0A4Z0Q5W6"/>
<dbReference type="Gene3D" id="1.10.287.130">
    <property type="match status" value="1"/>
</dbReference>
<dbReference type="GO" id="GO:0000155">
    <property type="term" value="F:phosphorelay sensor kinase activity"/>
    <property type="evidence" value="ECO:0007669"/>
    <property type="project" value="InterPro"/>
</dbReference>
<dbReference type="EC" id="2.7.13.3" evidence="3"/>
<keyword evidence="13" id="KW-1185">Reference proteome</keyword>
<sequence>MKLQQKLVLLTTLSKALMAAVLLLALPWLVESLAMRHTDESLRGEQRQVMRRIGQVGIGSFLTESYPGRKVHYDLLQDEFIDLRHATTTQPDTVATLPRQRHGSLVDFRVLRHTFQMNGQAYVLEIGKSIASVEDVYALLRSLAAYALAFAVLTTLLIELGVINYLLRPVDQIVERLRAVQGPTPPPLPPLRTTTSDFKYLDATIRRMLQKIKLVFEQEREFIANASHELLTPVSILQNRFENMLQAEILPEEAEQQIVTSQRTLHRLTATLRTLLMISRIENEQYARNDTVAVRTVLQEVVAELEDRIADENLTLEWDLAGDPRVVSANASLLFTFFYNLLSNAVKYNHTGGLIRLTGQQQPGQPYLLQVFNTGRPIPAEHLPHLFERFRRAANVHTTEGYGLGLALVRTIAQFHAFRLEVASHEAGTTFSIWLPTATLAG</sequence>
<feature type="transmembrane region" description="Helical" evidence="10">
    <location>
        <begin position="143"/>
        <end position="167"/>
    </location>
</feature>
<dbReference type="OrthoDB" id="1522504at2"/>
<organism evidence="12 13">
    <name type="scientific">Hymenobacter aquaticus</name>
    <dbReference type="NCBI Taxonomy" id="1867101"/>
    <lineage>
        <taxon>Bacteria</taxon>
        <taxon>Pseudomonadati</taxon>
        <taxon>Bacteroidota</taxon>
        <taxon>Cytophagia</taxon>
        <taxon>Cytophagales</taxon>
        <taxon>Hymenobacteraceae</taxon>
        <taxon>Hymenobacter</taxon>
    </lineage>
</organism>
<evidence type="ECO:0000256" key="2">
    <source>
        <dbReference type="ARBA" id="ARBA00004370"/>
    </source>
</evidence>
<feature type="transmembrane region" description="Helical" evidence="10">
    <location>
        <begin position="7"/>
        <end position="30"/>
    </location>
</feature>
<dbReference type="EMBL" id="SRLC01000001">
    <property type="protein sequence ID" value="TGE25488.1"/>
    <property type="molecule type" value="Genomic_DNA"/>
</dbReference>
<evidence type="ECO:0000256" key="4">
    <source>
        <dbReference type="ARBA" id="ARBA00022553"/>
    </source>
</evidence>
<evidence type="ECO:0000256" key="6">
    <source>
        <dbReference type="ARBA" id="ARBA00022692"/>
    </source>
</evidence>
<dbReference type="Gene3D" id="3.30.565.10">
    <property type="entry name" value="Histidine kinase-like ATPase, C-terminal domain"/>
    <property type="match status" value="1"/>
</dbReference>
<proteinExistence type="predicted"/>
<dbReference type="Proteomes" id="UP000297549">
    <property type="component" value="Unassembled WGS sequence"/>
</dbReference>
<feature type="domain" description="Histidine kinase" evidence="11">
    <location>
        <begin position="225"/>
        <end position="439"/>
    </location>
</feature>
<gene>
    <name evidence="12" type="ORF">E5K00_09940</name>
</gene>
<dbReference type="SUPFAM" id="SSF47384">
    <property type="entry name" value="Homodimeric domain of signal transducing histidine kinase"/>
    <property type="match status" value="1"/>
</dbReference>
<dbReference type="SMART" id="SM00387">
    <property type="entry name" value="HATPase_c"/>
    <property type="match status" value="1"/>
</dbReference>
<dbReference type="PROSITE" id="PS50109">
    <property type="entry name" value="HIS_KIN"/>
    <property type="match status" value="1"/>
</dbReference>
<reference evidence="12 13" key="1">
    <citation type="submission" date="2019-04" db="EMBL/GenBank/DDBJ databases">
        <authorList>
            <person name="Feng G."/>
            <person name="Zhang J."/>
            <person name="Zhu H."/>
        </authorList>
    </citation>
    <scope>NUCLEOTIDE SEQUENCE [LARGE SCALE GENOMIC DNA]</scope>
    <source>
        <strain evidence="12 13">JCM 31653</strain>
    </source>
</reference>
<evidence type="ECO:0000256" key="8">
    <source>
        <dbReference type="ARBA" id="ARBA00022989"/>
    </source>
</evidence>
<keyword evidence="9 10" id="KW-0472">Membrane</keyword>
<keyword evidence="7" id="KW-0418">Kinase</keyword>
<comment type="subcellular location">
    <subcellularLocation>
        <location evidence="2">Membrane</location>
    </subcellularLocation>
</comment>
<dbReference type="PRINTS" id="PR00344">
    <property type="entry name" value="BCTRLSENSOR"/>
</dbReference>
<evidence type="ECO:0000256" key="7">
    <source>
        <dbReference type="ARBA" id="ARBA00022777"/>
    </source>
</evidence>
<dbReference type="PANTHER" id="PTHR45436">
    <property type="entry name" value="SENSOR HISTIDINE KINASE YKOH"/>
    <property type="match status" value="1"/>
</dbReference>
<dbReference type="Pfam" id="PF00512">
    <property type="entry name" value="HisKA"/>
    <property type="match status" value="1"/>
</dbReference>
<dbReference type="GO" id="GO:0005886">
    <property type="term" value="C:plasma membrane"/>
    <property type="evidence" value="ECO:0007669"/>
    <property type="project" value="TreeGrafter"/>
</dbReference>
<dbReference type="Pfam" id="PF02518">
    <property type="entry name" value="HATPase_c"/>
    <property type="match status" value="1"/>
</dbReference>
<dbReference type="SMART" id="SM00388">
    <property type="entry name" value="HisKA"/>
    <property type="match status" value="1"/>
</dbReference>
<evidence type="ECO:0000259" key="11">
    <source>
        <dbReference type="PROSITE" id="PS50109"/>
    </source>
</evidence>
<keyword evidence="4" id="KW-0597">Phosphoprotein</keyword>
<evidence type="ECO:0000313" key="13">
    <source>
        <dbReference type="Proteomes" id="UP000297549"/>
    </source>
</evidence>
<dbReference type="InterPro" id="IPR004358">
    <property type="entry name" value="Sig_transdc_His_kin-like_C"/>
</dbReference>
<accession>A0A4Z0Q5W6</accession>
<evidence type="ECO:0000256" key="5">
    <source>
        <dbReference type="ARBA" id="ARBA00022679"/>
    </source>
</evidence>
<evidence type="ECO:0000256" key="3">
    <source>
        <dbReference type="ARBA" id="ARBA00012438"/>
    </source>
</evidence>
<comment type="caution">
    <text evidence="12">The sequence shown here is derived from an EMBL/GenBank/DDBJ whole genome shotgun (WGS) entry which is preliminary data.</text>
</comment>
<dbReference type="InterPro" id="IPR003661">
    <property type="entry name" value="HisK_dim/P_dom"/>
</dbReference>
<name>A0A4Z0Q5W6_9BACT</name>
<keyword evidence="5" id="KW-0808">Transferase</keyword>
<dbReference type="InterPro" id="IPR036890">
    <property type="entry name" value="HATPase_C_sf"/>
</dbReference>
<dbReference type="InterPro" id="IPR050428">
    <property type="entry name" value="TCS_sensor_his_kinase"/>
</dbReference>
<evidence type="ECO:0000256" key="10">
    <source>
        <dbReference type="SAM" id="Phobius"/>
    </source>
</evidence>
<dbReference type="SUPFAM" id="SSF55874">
    <property type="entry name" value="ATPase domain of HSP90 chaperone/DNA topoisomerase II/histidine kinase"/>
    <property type="match status" value="1"/>
</dbReference>
<dbReference type="PANTHER" id="PTHR45436:SF5">
    <property type="entry name" value="SENSOR HISTIDINE KINASE TRCS"/>
    <property type="match status" value="1"/>
</dbReference>
<dbReference type="InterPro" id="IPR005467">
    <property type="entry name" value="His_kinase_dom"/>
</dbReference>
<dbReference type="CDD" id="cd00075">
    <property type="entry name" value="HATPase"/>
    <property type="match status" value="1"/>
</dbReference>
<comment type="catalytic activity">
    <reaction evidence="1">
        <text>ATP + protein L-histidine = ADP + protein N-phospho-L-histidine.</text>
        <dbReference type="EC" id="2.7.13.3"/>
    </reaction>
</comment>
<evidence type="ECO:0000256" key="1">
    <source>
        <dbReference type="ARBA" id="ARBA00000085"/>
    </source>
</evidence>
<dbReference type="InterPro" id="IPR036097">
    <property type="entry name" value="HisK_dim/P_sf"/>
</dbReference>
<evidence type="ECO:0000313" key="12">
    <source>
        <dbReference type="EMBL" id="TGE25488.1"/>
    </source>
</evidence>
<keyword evidence="8 10" id="KW-1133">Transmembrane helix</keyword>
<keyword evidence="6 10" id="KW-0812">Transmembrane</keyword>
<protein>
    <recommendedName>
        <fullName evidence="3">histidine kinase</fullName>
        <ecNumber evidence="3">2.7.13.3</ecNumber>
    </recommendedName>
</protein>
<dbReference type="InterPro" id="IPR003594">
    <property type="entry name" value="HATPase_dom"/>
</dbReference>
<evidence type="ECO:0000256" key="9">
    <source>
        <dbReference type="ARBA" id="ARBA00023136"/>
    </source>
</evidence>
<dbReference type="CDD" id="cd00082">
    <property type="entry name" value="HisKA"/>
    <property type="match status" value="1"/>
</dbReference>
<dbReference type="RefSeq" id="WP_135463066.1">
    <property type="nucleotide sequence ID" value="NZ_SRLC01000001.1"/>
</dbReference>